<dbReference type="PRINTS" id="PR00033">
    <property type="entry name" value="HTHASNC"/>
</dbReference>
<dbReference type="InterPro" id="IPR019888">
    <property type="entry name" value="Tscrpt_reg_AsnC-like"/>
</dbReference>
<dbReference type="PANTHER" id="PTHR30154:SF34">
    <property type="entry name" value="TRANSCRIPTIONAL REGULATOR AZLB"/>
    <property type="match status" value="1"/>
</dbReference>
<accession>A0A931E916</accession>
<proteinExistence type="predicted"/>
<dbReference type="Gene3D" id="1.10.10.10">
    <property type="entry name" value="Winged helix-like DNA-binding domain superfamily/Winged helix DNA-binding domain"/>
    <property type="match status" value="1"/>
</dbReference>
<dbReference type="GO" id="GO:0043565">
    <property type="term" value="F:sequence-specific DNA binding"/>
    <property type="evidence" value="ECO:0007669"/>
    <property type="project" value="InterPro"/>
</dbReference>
<dbReference type="SUPFAM" id="SSF46785">
    <property type="entry name" value="Winged helix' DNA-binding domain"/>
    <property type="match status" value="1"/>
</dbReference>
<gene>
    <name evidence="5" type="ORF">IC612_01170</name>
</gene>
<dbReference type="Gene3D" id="3.30.70.920">
    <property type="match status" value="1"/>
</dbReference>
<dbReference type="InterPro" id="IPR011008">
    <property type="entry name" value="Dimeric_a/b-barrel"/>
</dbReference>
<organism evidence="5 6">
    <name type="scientific">Planobacterium oryzisoli</name>
    <dbReference type="NCBI Taxonomy" id="2771435"/>
    <lineage>
        <taxon>Bacteria</taxon>
        <taxon>Pseudomonadati</taxon>
        <taxon>Bacteroidota</taxon>
        <taxon>Flavobacteriia</taxon>
        <taxon>Flavobacteriales</taxon>
        <taxon>Weeksellaceae</taxon>
        <taxon>Chryseobacterium group</taxon>
        <taxon>Chryseobacterium</taxon>
    </lineage>
</organism>
<comment type="caution">
    <text evidence="5">The sequence shown here is derived from an EMBL/GenBank/DDBJ whole genome shotgun (WGS) entry which is preliminary data.</text>
</comment>
<dbReference type="RefSeq" id="WP_194738334.1">
    <property type="nucleotide sequence ID" value="NZ_JADKYY010000001.1"/>
</dbReference>
<keyword evidence="1" id="KW-0805">Transcription regulation</keyword>
<dbReference type="SMART" id="SM00344">
    <property type="entry name" value="HTH_ASNC"/>
    <property type="match status" value="1"/>
</dbReference>
<evidence type="ECO:0000256" key="1">
    <source>
        <dbReference type="ARBA" id="ARBA00023015"/>
    </source>
</evidence>
<reference evidence="5" key="1">
    <citation type="submission" date="2020-11" db="EMBL/GenBank/DDBJ databases">
        <title>Genome seq and assembly of Planobacterium sp.</title>
        <authorList>
            <person name="Chhetri G."/>
        </authorList>
    </citation>
    <scope>NUCLEOTIDE SEQUENCE</scope>
    <source>
        <strain evidence="5">GCR5</strain>
    </source>
</reference>
<dbReference type="GO" id="GO:0006355">
    <property type="term" value="P:regulation of DNA-templated transcription"/>
    <property type="evidence" value="ECO:0007669"/>
    <property type="project" value="UniProtKB-ARBA"/>
</dbReference>
<dbReference type="Pfam" id="PF01037">
    <property type="entry name" value="AsnC_trans_reg"/>
    <property type="match status" value="1"/>
</dbReference>
<dbReference type="PROSITE" id="PS50956">
    <property type="entry name" value="HTH_ASNC_2"/>
    <property type="match status" value="1"/>
</dbReference>
<dbReference type="Pfam" id="PF13412">
    <property type="entry name" value="HTH_24"/>
    <property type="match status" value="1"/>
</dbReference>
<dbReference type="InterPro" id="IPR036388">
    <property type="entry name" value="WH-like_DNA-bd_sf"/>
</dbReference>
<dbReference type="InterPro" id="IPR011991">
    <property type="entry name" value="ArsR-like_HTH"/>
</dbReference>
<keyword evidence="2" id="KW-0238">DNA-binding</keyword>
<dbReference type="InterPro" id="IPR036390">
    <property type="entry name" value="WH_DNA-bd_sf"/>
</dbReference>
<feature type="domain" description="HTH asnC-type" evidence="4">
    <location>
        <begin position="4"/>
        <end position="65"/>
    </location>
</feature>
<evidence type="ECO:0000256" key="3">
    <source>
        <dbReference type="ARBA" id="ARBA00023163"/>
    </source>
</evidence>
<name>A0A931E916_9FLAO</name>
<dbReference type="InterPro" id="IPR000485">
    <property type="entry name" value="AsnC-type_HTH_dom"/>
</dbReference>
<dbReference type="InterPro" id="IPR019885">
    <property type="entry name" value="Tscrpt_reg_HTH_AsnC-type_CS"/>
</dbReference>
<keyword evidence="3" id="KW-0804">Transcription</keyword>
<dbReference type="EMBL" id="JADKYY010000001">
    <property type="protein sequence ID" value="MBF5026408.1"/>
    <property type="molecule type" value="Genomic_DNA"/>
</dbReference>
<sequence>MKTLDSTDQRILNLLQEDSTLAVKEIAEKVGLSFSPTYERIKTMKQAGIIEKYVALLNPDRAGFELMAYCNITLKEQSLEKLHIFEQQIGGRPEVLEVVSLSGTYDYMIKVVSKNIKDYNQFVTEVIANIPNIGQYHSHIVLSVIKRETKLTFTPDEEV</sequence>
<dbReference type="SUPFAM" id="SSF54909">
    <property type="entry name" value="Dimeric alpha+beta barrel"/>
    <property type="match status" value="1"/>
</dbReference>
<dbReference type="GO" id="GO:0043200">
    <property type="term" value="P:response to amino acid"/>
    <property type="evidence" value="ECO:0007669"/>
    <property type="project" value="TreeGrafter"/>
</dbReference>
<evidence type="ECO:0000313" key="6">
    <source>
        <dbReference type="Proteomes" id="UP000694480"/>
    </source>
</evidence>
<dbReference type="PROSITE" id="PS00519">
    <property type="entry name" value="HTH_ASNC_1"/>
    <property type="match status" value="1"/>
</dbReference>
<dbReference type="AlphaFoldDB" id="A0A931E916"/>
<keyword evidence="6" id="KW-1185">Reference proteome</keyword>
<evidence type="ECO:0000259" key="4">
    <source>
        <dbReference type="PROSITE" id="PS50956"/>
    </source>
</evidence>
<dbReference type="InterPro" id="IPR019887">
    <property type="entry name" value="Tscrpt_reg_AsnC/Lrp_C"/>
</dbReference>
<dbReference type="GO" id="GO:0005829">
    <property type="term" value="C:cytosol"/>
    <property type="evidence" value="ECO:0007669"/>
    <property type="project" value="TreeGrafter"/>
</dbReference>
<evidence type="ECO:0000313" key="5">
    <source>
        <dbReference type="EMBL" id="MBF5026408.1"/>
    </source>
</evidence>
<dbReference type="PANTHER" id="PTHR30154">
    <property type="entry name" value="LEUCINE-RESPONSIVE REGULATORY PROTEIN"/>
    <property type="match status" value="1"/>
</dbReference>
<evidence type="ECO:0000256" key="2">
    <source>
        <dbReference type="ARBA" id="ARBA00023125"/>
    </source>
</evidence>
<protein>
    <submittedName>
        <fullName evidence="5">Lrp/AsnC family transcriptional regulator</fullName>
    </submittedName>
</protein>
<dbReference type="Proteomes" id="UP000694480">
    <property type="component" value="Unassembled WGS sequence"/>
</dbReference>
<dbReference type="CDD" id="cd00090">
    <property type="entry name" value="HTH_ARSR"/>
    <property type="match status" value="1"/>
</dbReference>